<gene>
    <name evidence="3" type="ORF">SKA53_14291</name>
</gene>
<evidence type="ECO:0000256" key="2">
    <source>
        <dbReference type="SAM" id="Phobius"/>
    </source>
</evidence>
<organism evidence="3 4">
    <name type="scientific">Yoonia vestfoldensis SKA53</name>
    <dbReference type="NCBI Taxonomy" id="314232"/>
    <lineage>
        <taxon>Bacteria</taxon>
        <taxon>Pseudomonadati</taxon>
        <taxon>Pseudomonadota</taxon>
        <taxon>Alphaproteobacteria</taxon>
        <taxon>Rhodobacterales</taxon>
        <taxon>Paracoccaceae</taxon>
        <taxon>Yoonia</taxon>
    </lineage>
</organism>
<keyword evidence="2" id="KW-0472">Membrane</keyword>
<dbReference type="RefSeq" id="WP_007206797.1">
    <property type="nucleotide sequence ID" value="NZ_CH672414.1"/>
</dbReference>
<proteinExistence type="predicted"/>
<dbReference type="OrthoDB" id="7875742at2"/>
<keyword evidence="2" id="KW-0812">Transmembrane</keyword>
<protein>
    <submittedName>
        <fullName evidence="3">Uncharacterized protein</fullName>
    </submittedName>
</protein>
<name>A3V506_9RHOB</name>
<dbReference type="STRING" id="314232.SKA53_14291"/>
<feature type="transmembrane region" description="Helical" evidence="2">
    <location>
        <begin position="145"/>
        <end position="165"/>
    </location>
</feature>
<evidence type="ECO:0000313" key="3">
    <source>
        <dbReference type="EMBL" id="EAQ06724.1"/>
    </source>
</evidence>
<dbReference type="HOGENOM" id="CLU_1592575_0_0_5"/>
<comment type="caution">
    <text evidence="3">The sequence shown here is derived from an EMBL/GenBank/DDBJ whole genome shotgun (WGS) entry which is preliminary data.</text>
</comment>
<accession>A3V506</accession>
<reference evidence="3 4" key="1">
    <citation type="submission" date="2006-01" db="EMBL/GenBank/DDBJ databases">
        <authorList>
            <person name="Hagstrom A."/>
            <person name="Ferriera S."/>
            <person name="Johnson J."/>
            <person name="Kravitz S."/>
            <person name="Halpern A."/>
            <person name="Remington K."/>
            <person name="Beeson K."/>
            <person name="Tran B."/>
            <person name="Rogers Y.-H."/>
            <person name="Friedman R."/>
            <person name="Venter J.C."/>
        </authorList>
    </citation>
    <scope>NUCLEOTIDE SEQUENCE [LARGE SCALE GENOMIC DNA]</scope>
    <source>
        <strain evidence="3 4">SKA53</strain>
    </source>
</reference>
<dbReference type="Proteomes" id="UP000004507">
    <property type="component" value="Unassembled WGS sequence"/>
</dbReference>
<feature type="compositionally biased region" description="Polar residues" evidence="1">
    <location>
        <begin position="115"/>
        <end position="124"/>
    </location>
</feature>
<dbReference type="AlphaFoldDB" id="A3V506"/>
<evidence type="ECO:0000256" key="1">
    <source>
        <dbReference type="SAM" id="MobiDB-lite"/>
    </source>
</evidence>
<dbReference type="EMBL" id="AAMS01000004">
    <property type="protein sequence ID" value="EAQ06724.1"/>
    <property type="molecule type" value="Genomic_DNA"/>
</dbReference>
<keyword evidence="4" id="KW-1185">Reference proteome</keyword>
<feature type="region of interest" description="Disordered" evidence="1">
    <location>
        <begin position="115"/>
        <end position="140"/>
    </location>
</feature>
<sequence>MLDIPANDHGALYVIAYNGPAPDGVRVATIIGPVALNMDFVDLITPDQRATVPLPDLIRQGYDLPLTPAQDAILRDVQGTVLLVMSRAFGGQAQQITLPASSTLVTILRETPTMTPSEKLTSASGAGELTGPPAKPRKSDARMSGMVATAALLIMFALVGLVVWVGG</sequence>
<keyword evidence="2" id="KW-1133">Transmembrane helix</keyword>
<evidence type="ECO:0000313" key="4">
    <source>
        <dbReference type="Proteomes" id="UP000004507"/>
    </source>
</evidence>